<dbReference type="Proteomes" id="UP001057221">
    <property type="component" value="Segment"/>
</dbReference>
<accession>A0A9E7MQJ1</accession>
<gene>
    <name evidence="2" type="ORF">DOMOVOI_02410</name>
</gene>
<proteinExistence type="predicted"/>
<dbReference type="EMBL" id="ON529855">
    <property type="protein sequence ID" value="USN14715.1"/>
    <property type="molecule type" value="Genomic_DNA"/>
</dbReference>
<feature type="compositionally biased region" description="Basic and acidic residues" evidence="1">
    <location>
        <begin position="47"/>
        <end position="68"/>
    </location>
</feature>
<protein>
    <submittedName>
        <fullName evidence="2">Uncharacterized protein</fullName>
    </submittedName>
</protein>
<keyword evidence="3" id="KW-1185">Reference proteome</keyword>
<reference evidence="2 3" key="1">
    <citation type="submission" date="2022-05" db="EMBL/GenBank/DDBJ databases">
        <authorList>
            <person name="Friedrich I."/>
            <person name="Poehlein A."/>
            <person name="Schneider D."/>
            <person name="Hertel R."/>
            <person name="Daniel R."/>
        </authorList>
    </citation>
    <scope>NUCLEOTIDE SEQUENCE [LARGE SCALE GENOMIC DNA]</scope>
</reference>
<sequence>MSLLGTPEQILEALRQAAFIARYGTREEKCGKAYPQGPMTLVPSDWKPGDPDPDVIERGPDYSPPPKD</sequence>
<evidence type="ECO:0000313" key="2">
    <source>
        <dbReference type="EMBL" id="USN14715.1"/>
    </source>
</evidence>
<feature type="region of interest" description="Disordered" evidence="1">
    <location>
        <begin position="30"/>
        <end position="68"/>
    </location>
</feature>
<name>A0A9E7MQJ1_9CAUD</name>
<evidence type="ECO:0000256" key="1">
    <source>
        <dbReference type="SAM" id="MobiDB-lite"/>
    </source>
</evidence>
<evidence type="ECO:0000313" key="3">
    <source>
        <dbReference type="Proteomes" id="UP001057221"/>
    </source>
</evidence>
<organism evidence="2 3">
    <name type="scientific">Brevundimonas phage vB_BpoS-Domovoi</name>
    <dbReference type="NCBI Taxonomy" id="2948598"/>
    <lineage>
        <taxon>Viruses</taxon>
        <taxon>Duplodnaviria</taxon>
        <taxon>Heunggongvirae</taxon>
        <taxon>Uroviricota</taxon>
        <taxon>Caudoviricetes</taxon>
        <taxon>Jeanschmidtviridae</taxon>
        <taxon>Marchewkavirus</taxon>
        <taxon>Marchewkavirus domovoi</taxon>
    </lineage>
</organism>